<dbReference type="EMBL" id="CDMY01000193">
    <property type="protein sequence ID" value="CEL93831.1"/>
    <property type="molecule type" value="Genomic_DNA"/>
</dbReference>
<organism evidence="3 4">
    <name type="scientific">Vitrella brassicaformis (strain CCMP3155)</name>
    <dbReference type="NCBI Taxonomy" id="1169540"/>
    <lineage>
        <taxon>Eukaryota</taxon>
        <taxon>Sar</taxon>
        <taxon>Alveolata</taxon>
        <taxon>Colpodellida</taxon>
        <taxon>Vitrellaceae</taxon>
        <taxon>Vitrella</taxon>
    </lineage>
</organism>
<dbReference type="CDD" id="cd02947">
    <property type="entry name" value="TRX_family"/>
    <property type="match status" value="1"/>
</dbReference>
<evidence type="ECO:0000256" key="1">
    <source>
        <dbReference type="SAM" id="MobiDB-lite"/>
    </source>
</evidence>
<keyword evidence="4" id="KW-1185">Reference proteome</keyword>
<sequence length="480" mass="53503">MLPVRIAGRCPCSSPQLIAAQAARRFATAAQDVDLAAARGLRELTDDVFEAEIISSGQPCVIAAYAEWSRPSVEFCNGLQRLCEKFPFFTFGQFDVTVNPLVCSRQEIRTVPTIQFIYKGKLTAELSGRFSESEAARFLEHSSTYVTEPRGHNDSLKGAWRRCEDASGAGDIAAAQNLLIKLESHTQANDEWEQWTKARVALERLALTVGPAYCRNPIDLVQLRQELDDLIDTFPEELRAPRHARMVGSAAVLLSDDPSMTLTGVLEEIGSLESAGGDVEYPLLPARKQTQQPENAEKDGTRQPQTELAFSVTQSLRRSITQTSPDATFAPPAEPLTSDEERLVRLHRIAASKCFREGRYDDAFDHAIQGYRLDTSKGRLVSHLNHERTALTSRAMLQNLATALGGSHPAMQEARAKLDALCHPDGPQVMRRIPPCTNAFGGIGRRERGNWRRKWTWHGPDWKPPWAPKVAWKPEDWAWP</sequence>
<dbReference type="AlphaFoldDB" id="A0A0G4EEK9"/>
<feature type="region of interest" description="Disordered" evidence="1">
    <location>
        <begin position="313"/>
        <end position="334"/>
    </location>
</feature>
<evidence type="ECO:0000313" key="3">
    <source>
        <dbReference type="EMBL" id="CEL93831.1"/>
    </source>
</evidence>
<dbReference type="InterPro" id="IPR013766">
    <property type="entry name" value="Thioredoxin_domain"/>
</dbReference>
<dbReference type="InterPro" id="IPR036249">
    <property type="entry name" value="Thioredoxin-like_sf"/>
</dbReference>
<dbReference type="Pfam" id="PF00085">
    <property type="entry name" value="Thioredoxin"/>
    <property type="match status" value="1"/>
</dbReference>
<dbReference type="VEuPathDB" id="CryptoDB:Vbra_20242"/>
<dbReference type="Proteomes" id="UP000041254">
    <property type="component" value="Unassembled WGS sequence"/>
</dbReference>
<evidence type="ECO:0000313" key="4">
    <source>
        <dbReference type="Proteomes" id="UP000041254"/>
    </source>
</evidence>
<feature type="region of interest" description="Disordered" evidence="1">
    <location>
        <begin position="287"/>
        <end position="306"/>
    </location>
</feature>
<accession>A0A0G4EEK9</accession>
<dbReference type="Gene3D" id="3.40.30.10">
    <property type="entry name" value="Glutaredoxin"/>
    <property type="match status" value="1"/>
</dbReference>
<name>A0A0G4EEK9_VITBC</name>
<evidence type="ECO:0000259" key="2">
    <source>
        <dbReference type="Pfam" id="PF00085"/>
    </source>
</evidence>
<dbReference type="OrthoDB" id="370030at2759"/>
<dbReference type="SUPFAM" id="SSF52833">
    <property type="entry name" value="Thioredoxin-like"/>
    <property type="match status" value="1"/>
</dbReference>
<dbReference type="InParanoid" id="A0A0G4EEK9"/>
<proteinExistence type="predicted"/>
<gene>
    <name evidence="3" type="ORF">Vbra_20242</name>
</gene>
<reference evidence="3 4" key="1">
    <citation type="submission" date="2014-11" db="EMBL/GenBank/DDBJ databases">
        <authorList>
            <person name="Zhu J."/>
            <person name="Qi W."/>
            <person name="Song R."/>
        </authorList>
    </citation>
    <scope>NUCLEOTIDE SEQUENCE [LARGE SCALE GENOMIC DNA]</scope>
</reference>
<feature type="domain" description="Thioredoxin" evidence="2">
    <location>
        <begin position="43"/>
        <end position="139"/>
    </location>
</feature>
<feature type="compositionally biased region" description="Polar residues" evidence="1">
    <location>
        <begin position="313"/>
        <end position="326"/>
    </location>
</feature>
<protein>
    <recommendedName>
        <fullName evidence="2">Thioredoxin domain-containing protein</fullName>
    </recommendedName>
</protein>